<dbReference type="AlphaFoldDB" id="A0A448YVI4"/>
<organism evidence="1 2">
    <name type="scientific">Pseudo-nitzschia multistriata</name>
    <dbReference type="NCBI Taxonomy" id="183589"/>
    <lineage>
        <taxon>Eukaryota</taxon>
        <taxon>Sar</taxon>
        <taxon>Stramenopiles</taxon>
        <taxon>Ochrophyta</taxon>
        <taxon>Bacillariophyta</taxon>
        <taxon>Bacillariophyceae</taxon>
        <taxon>Bacillariophycidae</taxon>
        <taxon>Bacillariales</taxon>
        <taxon>Bacillariaceae</taxon>
        <taxon>Pseudo-nitzschia</taxon>
    </lineage>
</organism>
<dbReference type="OrthoDB" id="565040at2759"/>
<reference evidence="1 2" key="1">
    <citation type="submission" date="2019-01" db="EMBL/GenBank/DDBJ databases">
        <authorList>
            <person name="Ferrante I. M."/>
        </authorList>
    </citation>
    <scope>NUCLEOTIDE SEQUENCE [LARGE SCALE GENOMIC DNA]</scope>
    <source>
        <strain evidence="1 2">B856</strain>
    </source>
</reference>
<evidence type="ECO:0000313" key="1">
    <source>
        <dbReference type="EMBL" id="VEU33817.1"/>
    </source>
</evidence>
<protein>
    <recommendedName>
        <fullName evidence="3">Gamma-glutamylcyclotransferase AIG2-like domain-containing protein</fullName>
    </recommendedName>
</protein>
<gene>
    <name evidence="1" type="ORF">PSNMU_V1.4_AUG-EV-PASAV3_0005070</name>
</gene>
<evidence type="ECO:0000313" key="2">
    <source>
        <dbReference type="Proteomes" id="UP000291116"/>
    </source>
</evidence>
<dbReference type="EMBL" id="CAACVS010000010">
    <property type="protein sequence ID" value="VEU33817.1"/>
    <property type="molecule type" value="Genomic_DNA"/>
</dbReference>
<dbReference type="PANTHER" id="PTHR35748">
    <property type="entry name" value="OS05G0358400 PROTEIN"/>
    <property type="match status" value="1"/>
</dbReference>
<dbReference type="PANTHER" id="PTHR35748:SF1">
    <property type="entry name" value="OS05G0358400 PROTEIN"/>
    <property type="match status" value="1"/>
</dbReference>
<accession>A0A448YVI4</accession>
<sequence length="269" mass="30541">MKLPTCNTSVTPSTVTVLGLGSLLSERSSRTTFPDLTNFRLGRISNQYRRVFGHPASIFFQRGLANVETKEFSSLSAEEIEYCGSNRNDGENLGGFICSVFEVPRDQVYFDETDNDGRIVATKPTGAFLEREEEFDIVEVPFLDFSESNSDPDKTAERATKLGTLCTRFTDQGYVERWGKQRFDENYGRFGIDTIWGWEADSGLLPCRVYLRHCYLAAKSMGSECLDSFLDETVLVDRRTTIRQYLEEQEPDLIETTIPPPGFEQRYSG</sequence>
<name>A0A448YVI4_9STRA</name>
<evidence type="ECO:0008006" key="3">
    <source>
        <dbReference type="Google" id="ProtNLM"/>
    </source>
</evidence>
<proteinExistence type="predicted"/>
<keyword evidence="2" id="KW-1185">Reference proteome</keyword>
<dbReference type="Proteomes" id="UP000291116">
    <property type="component" value="Unassembled WGS sequence"/>
</dbReference>